<dbReference type="EMBL" id="QYCN01000064">
    <property type="protein sequence ID" value="RIY05173.1"/>
    <property type="molecule type" value="Genomic_DNA"/>
</dbReference>
<evidence type="ECO:0000313" key="3">
    <source>
        <dbReference type="Proteomes" id="UP000284250"/>
    </source>
</evidence>
<evidence type="ECO:0000259" key="1">
    <source>
        <dbReference type="PROSITE" id="PS51186"/>
    </source>
</evidence>
<dbReference type="RefSeq" id="WP_119657755.1">
    <property type="nucleotide sequence ID" value="NZ_JBHUOI010000063.1"/>
</dbReference>
<accession>A0A418QJ04</accession>
<dbReference type="SUPFAM" id="SSF55729">
    <property type="entry name" value="Acyl-CoA N-acyltransferases (Nat)"/>
    <property type="match status" value="1"/>
</dbReference>
<keyword evidence="3" id="KW-1185">Reference proteome</keyword>
<dbReference type="AlphaFoldDB" id="A0A418QJ04"/>
<name>A0A418QJ04_9BACT</name>
<sequence length="177" mass="19831">MKVLAETERLLLRELTSADAAGMFELDSDPEVHRFLGNRPVRTLAQSAAVIEFVRQQYQTNGIGRWAVELRATGEFLGWAGLKLVQEPLNGHVGFHDVGYRFIRRFWGRGFATEAARASVAYGFKVLHLPALYATADLRNLASRAVLGKVGFRQVSEFDYEGVPTAWLEARSPHRQA</sequence>
<protein>
    <submittedName>
        <fullName evidence="2">N-acetyltransferase</fullName>
    </submittedName>
</protein>
<gene>
    <name evidence="2" type="ORF">D0T11_20870</name>
</gene>
<dbReference type="InterPro" id="IPR051531">
    <property type="entry name" value="N-acetyltransferase"/>
</dbReference>
<organism evidence="2 3">
    <name type="scientific">Hymenobacter rubripertinctus</name>
    <dbReference type="NCBI Taxonomy" id="2029981"/>
    <lineage>
        <taxon>Bacteria</taxon>
        <taxon>Pseudomonadati</taxon>
        <taxon>Bacteroidota</taxon>
        <taxon>Cytophagia</taxon>
        <taxon>Cytophagales</taxon>
        <taxon>Hymenobacteraceae</taxon>
        <taxon>Hymenobacter</taxon>
    </lineage>
</organism>
<proteinExistence type="predicted"/>
<comment type="caution">
    <text evidence="2">The sequence shown here is derived from an EMBL/GenBank/DDBJ whole genome shotgun (WGS) entry which is preliminary data.</text>
</comment>
<dbReference type="PROSITE" id="PS51186">
    <property type="entry name" value="GNAT"/>
    <property type="match status" value="1"/>
</dbReference>
<evidence type="ECO:0000313" key="2">
    <source>
        <dbReference type="EMBL" id="RIY05173.1"/>
    </source>
</evidence>
<reference evidence="2 3" key="1">
    <citation type="submission" date="2019-01" db="EMBL/GenBank/DDBJ databases">
        <title>Hymenobacter humicola sp. nov., isolated from soils in Antarctica.</title>
        <authorList>
            <person name="Sedlacek I."/>
            <person name="Holochova P."/>
            <person name="Kralova S."/>
            <person name="Pantucek R."/>
            <person name="Stankova E."/>
            <person name="Vrbovska V."/>
            <person name="Kristofova L."/>
            <person name="Svec P."/>
            <person name="Busse H.-J."/>
        </authorList>
    </citation>
    <scope>NUCLEOTIDE SEQUENCE [LARGE SCALE GENOMIC DNA]</scope>
    <source>
        <strain evidence="2 3">CCM 8852</strain>
    </source>
</reference>
<dbReference type="PANTHER" id="PTHR43792:SF16">
    <property type="entry name" value="N-ACETYLTRANSFERASE DOMAIN-CONTAINING PROTEIN"/>
    <property type="match status" value="1"/>
</dbReference>
<dbReference type="OrthoDB" id="9788916at2"/>
<dbReference type="PANTHER" id="PTHR43792">
    <property type="entry name" value="GNAT FAMILY, PUTATIVE (AFU_ORTHOLOGUE AFUA_3G00765)-RELATED-RELATED"/>
    <property type="match status" value="1"/>
</dbReference>
<dbReference type="Proteomes" id="UP000284250">
    <property type="component" value="Unassembled WGS sequence"/>
</dbReference>
<dbReference type="InterPro" id="IPR000182">
    <property type="entry name" value="GNAT_dom"/>
</dbReference>
<dbReference type="Pfam" id="PF13302">
    <property type="entry name" value="Acetyltransf_3"/>
    <property type="match status" value="1"/>
</dbReference>
<dbReference type="GO" id="GO:0016747">
    <property type="term" value="F:acyltransferase activity, transferring groups other than amino-acyl groups"/>
    <property type="evidence" value="ECO:0007669"/>
    <property type="project" value="InterPro"/>
</dbReference>
<keyword evidence="2" id="KW-0808">Transferase</keyword>
<feature type="domain" description="N-acetyltransferase" evidence="1">
    <location>
        <begin position="10"/>
        <end position="174"/>
    </location>
</feature>
<dbReference type="Gene3D" id="3.40.630.30">
    <property type="match status" value="1"/>
</dbReference>
<dbReference type="InterPro" id="IPR016181">
    <property type="entry name" value="Acyl_CoA_acyltransferase"/>
</dbReference>